<organism evidence="2 3">
    <name type="scientific">Spongiibacter nanhainus</name>
    <dbReference type="NCBI Taxonomy" id="2794344"/>
    <lineage>
        <taxon>Bacteria</taxon>
        <taxon>Pseudomonadati</taxon>
        <taxon>Pseudomonadota</taxon>
        <taxon>Gammaproteobacteria</taxon>
        <taxon>Cellvibrionales</taxon>
        <taxon>Spongiibacteraceae</taxon>
        <taxon>Spongiibacter</taxon>
    </lineage>
</organism>
<dbReference type="Pfam" id="PF02958">
    <property type="entry name" value="EcKL"/>
    <property type="match status" value="1"/>
</dbReference>
<dbReference type="SMART" id="SM00587">
    <property type="entry name" value="CHK"/>
    <property type="match status" value="1"/>
</dbReference>
<protein>
    <submittedName>
        <fullName evidence="2">Phosphotransferase</fullName>
    </submittedName>
</protein>
<dbReference type="KEGG" id="snan:I6N98_13155"/>
<reference evidence="2 3" key="1">
    <citation type="submission" date="2020-12" db="EMBL/GenBank/DDBJ databases">
        <authorList>
            <person name="Shan Y."/>
        </authorList>
    </citation>
    <scope>NUCLEOTIDE SEQUENCE [LARGE SCALE GENOMIC DNA]</scope>
    <source>
        <strain evidence="3">csc3.9</strain>
    </source>
</reference>
<dbReference type="InterPro" id="IPR004119">
    <property type="entry name" value="EcKL"/>
</dbReference>
<dbReference type="GO" id="GO:0016740">
    <property type="term" value="F:transferase activity"/>
    <property type="evidence" value="ECO:0007669"/>
    <property type="project" value="UniProtKB-KW"/>
</dbReference>
<dbReference type="InterPro" id="IPR015897">
    <property type="entry name" value="CHK_kinase-like"/>
</dbReference>
<dbReference type="PANTHER" id="PTHR23020">
    <property type="entry name" value="UNCHARACTERIZED NUCLEAR HORMONE RECEPTOR-RELATED"/>
    <property type="match status" value="1"/>
</dbReference>
<accession>A0A7T4QYU1</accession>
<feature type="domain" description="CHK kinase-like" evidence="1">
    <location>
        <begin position="145"/>
        <end position="324"/>
    </location>
</feature>
<dbReference type="RefSeq" id="WP_198568810.1">
    <property type="nucleotide sequence ID" value="NZ_CP066167.1"/>
</dbReference>
<sequence>MLGKKNIVVDSAQMLGRAAVSVLPWVPAPGPMRAADIKKAWLQSRIADGVAGAELKAISPLGGDFGTTDRQRLGLEWNEAGTAAGLPQVVFIKSTPKTASSRLMVGPLKMASNEVAFYRTARQFLGDEAPRIYASNSGPGARFLLVLEDLSARGCQTFTLADEAPLSHLQGMMVALAKLHSAFWQSPKLDRELAWLDSERSRPGFRMMMAVHRRFRQRFINGREEVPDPVRELARVLTTHEDAVISVREAGPHTLVHGDTHLGNTYILDDGRSGLLDWQIAHRGQGIREVAYFLGTGAPVALRRKHESDLLKLYIKTLSENGVVLAKSFDEVFDQYRFWLAYSWDAVQLTRNWQGLQSQESMDRSWERINTAVEDLDVAGAVLSSVADEK</sequence>
<dbReference type="PANTHER" id="PTHR23020:SF41">
    <property type="entry name" value="AMINOGLYCOSIDE PHOSPHOTRANSFERASE DOMAIN-CONTAINING PROTEIN"/>
    <property type="match status" value="1"/>
</dbReference>
<evidence type="ECO:0000259" key="1">
    <source>
        <dbReference type="SMART" id="SM00587"/>
    </source>
</evidence>
<evidence type="ECO:0000313" key="3">
    <source>
        <dbReference type="Proteomes" id="UP000596063"/>
    </source>
</evidence>
<dbReference type="InterPro" id="IPR052961">
    <property type="entry name" value="Oxido-Kinase-like_Enzymes"/>
</dbReference>
<keyword evidence="3" id="KW-1185">Reference proteome</keyword>
<gene>
    <name evidence="2" type="ORF">I6N98_13155</name>
</gene>
<dbReference type="Gene3D" id="3.90.1200.10">
    <property type="match status" value="1"/>
</dbReference>
<evidence type="ECO:0000313" key="2">
    <source>
        <dbReference type="EMBL" id="QQD17308.1"/>
    </source>
</evidence>
<dbReference type="InterPro" id="IPR011009">
    <property type="entry name" value="Kinase-like_dom_sf"/>
</dbReference>
<dbReference type="EMBL" id="CP066167">
    <property type="protein sequence ID" value="QQD17308.1"/>
    <property type="molecule type" value="Genomic_DNA"/>
</dbReference>
<dbReference type="Proteomes" id="UP000596063">
    <property type="component" value="Chromosome"/>
</dbReference>
<proteinExistence type="predicted"/>
<dbReference type="SUPFAM" id="SSF56112">
    <property type="entry name" value="Protein kinase-like (PK-like)"/>
    <property type="match status" value="1"/>
</dbReference>
<keyword evidence="2" id="KW-0808">Transferase</keyword>
<dbReference type="AlphaFoldDB" id="A0A7T4QYU1"/>
<name>A0A7T4QYU1_9GAMM</name>